<proteinExistence type="predicted"/>
<comment type="caution">
    <text evidence="2">The sequence shown here is derived from an EMBL/GenBank/DDBJ whole genome shotgun (WGS) entry which is preliminary data.</text>
</comment>
<evidence type="ECO:0000313" key="2">
    <source>
        <dbReference type="EMBL" id="MPC58207.1"/>
    </source>
</evidence>
<evidence type="ECO:0000256" key="1">
    <source>
        <dbReference type="SAM" id="MobiDB-lite"/>
    </source>
</evidence>
<dbReference type="Proteomes" id="UP000324222">
    <property type="component" value="Unassembled WGS sequence"/>
</dbReference>
<evidence type="ECO:0000313" key="3">
    <source>
        <dbReference type="Proteomes" id="UP000324222"/>
    </source>
</evidence>
<protein>
    <submittedName>
        <fullName evidence="2">Uncharacterized protein</fullName>
    </submittedName>
</protein>
<dbReference type="EMBL" id="VSRR010015466">
    <property type="protein sequence ID" value="MPC58207.1"/>
    <property type="molecule type" value="Genomic_DNA"/>
</dbReference>
<accession>A0A5B7GLQ2</accession>
<keyword evidence="3" id="KW-1185">Reference proteome</keyword>
<feature type="region of interest" description="Disordered" evidence="1">
    <location>
        <begin position="1"/>
        <end position="43"/>
    </location>
</feature>
<feature type="compositionally biased region" description="Gly residues" evidence="1">
    <location>
        <begin position="1"/>
        <end position="11"/>
    </location>
</feature>
<feature type="compositionally biased region" description="Low complexity" evidence="1">
    <location>
        <begin position="29"/>
        <end position="43"/>
    </location>
</feature>
<name>A0A5B7GLQ2_PORTR</name>
<reference evidence="2 3" key="1">
    <citation type="submission" date="2019-05" db="EMBL/GenBank/DDBJ databases">
        <title>Another draft genome of Portunus trituberculatus and its Hox gene families provides insights of decapod evolution.</title>
        <authorList>
            <person name="Jeong J.-H."/>
            <person name="Song I."/>
            <person name="Kim S."/>
            <person name="Choi T."/>
            <person name="Kim D."/>
            <person name="Ryu S."/>
            <person name="Kim W."/>
        </authorList>
    </citation>
    <scope>NUCLEOTIDE SEQUENCE [LARGE SCALE GENOMIC DNA]</scope>
    <source>
        <tissue evidence="2">Muscle</tissue>
    </source>
</reference>
<organism evidence="2 3">
    <name type="scientific">Portunus trituberculatus</name>
    <name type="common">Swimming crab</name>
    <name type="synonym">Neptunus trituberculatus</name>
    <dbReference type="NCBI Taxonomy" id="210409"/>
    <lineage>
        <taxon>Eukaryota</taxon>
        <taxon>Metazoa</taxon>
        <taxon>Ecdysozoa</taxon>
        <taxon>Arthropoda</taxon>
        <taxon>Crustacea</taxon>
        <taxon>Multicrustacea</taxon>
        <taxon>Malacostraca</taxon>
        <taxon>Eumalacostraca</taxon>
        <taxon>Eucarida</taxon>
        <taxon>Decapoda</taxon>
        <taxon>Pleocyemata</taxon>
        <taxon>Brachyura</taxon>
        <taxon>Eubrachyura</taxon>
        <taxon>Portunoidea</taxon>
        <taxon>Portunidae</taxon>
        <taxon>Portuninae</taxon>
        <taxon>Portunus</taxon>
    </lineage>
</organism>
<feature type="region of interest" description="Disordered" evidence="1">
    <location>
        <begin position="82"/>
        <end position="106"/>
    </location>
</feature>
<sequence length="121" mass="12718">MVGWSGPGSAGRGDPPAPARECVPHRAPAPHLLPGGPHLSAPAAYTLPPAVVTVAAGHSVIPGTWWLKPDDLRRRGGGLCEARKGLEGRAGQPQEDASERDELPEPRWRVTVLARAKGTEC</sequence>
<gene>
    <name evidence="2" type="ORF">E2C01_052204</name>
</gene>
<dbReference type="AlphaFoldDB" id="A0A5B7GLQ2"/>